<dbReference type="RefSeq" id="XP_071914116.1">
    <property type="nucleotide sequence ID" value="XM_072058015.1"/>
</dbReference>
<dbReference type="PANTHER" id="PTHR46890">
    <property type="entry name" value="NON-LTR RETROLELEMENT REVERSE TRANSCRIPTASE-LIKE PROTEIN-RELATED"/>
    <property type="match status" value="1"/>
</dbReference>
<dbReference type="SUPFAM" id="SSF56219">
    <property type="entry name" value="DNase I-like"/>
    <property type="match status" value="1"/>
</dbReference>
<evidence type="ECO:0000256" key="1">
    <source>
        <dbReference type="SAM" id="MobiDB-lite"/>
    </source>
</evidence>
<evidence type="ECO:0000313" key="2">
    <source>
        <dbReference type="Proteomes" id="UP001652660"/>
    </source>
</evidence>
<name>A0ABM4V3K6_COFAR</name>
<dbReference type="GeneID" id="140010699"/>
<reference evidence="3" key="1">
    <citation type="submission" date="2025-08" db="UniProtKB">
        <authorList>
            <consortium name="RefSeq"/>
        </authorList>
    </citation>
    <scope>IDENTIFICATION</scope>
    <source>
        <tissue evidence="3">Leaves</tissue>
    </source>
</reference>
<evidence type="ECO:0000313" key="3">
    <source>
        <dbReference type="RefSeq" id="XP_071914116.1"/>
    </source>
</evidence>
<dbReference type="Proteomes" id="UP001652660">
    <property type="component" value="Chromosome 7c"/>
</dbReference>
<proteinExistence type="predicted"/>
<feature type="region of interest" description="Disordered" evidence="1">
    <location>
        <begin position="1"/>
        <end position="33"/>
    </location>
</feature>
<keyword evidence="2" id="KW-1185">Reference proteome</keyword>
<accession>A0ABM4V3K6</accession>
<protein>
    <submittedName>
        <fullName evidence="3">Uncharacterized protein</fullName>
    </submittedName>
</protein>
<gene>
    <name evidence="3" type="primary">LOC140010699</name>
</gene>
<dbReference type="InterPro" id="IPR036691">
    <property type="entry name" value="Endo/exonu/phosph_ase_sf"/>
</dbReference>
<sequence>MGDVASSEPLATDVDPKGGPQSSGGLATTDGMGGEELVCVGDHEGGCEVERGCDSPPPLLPVAEGPGVVRSSALEWEGDGELPHGAGNLSPTIGSMPGRPEGTLLLALNVDQAVEVEEGLARVKSADLWVFCKSLFACTLVGSSDQHITLDVHHPLLPRSLVLSWVHAGCSVEARKDLWRALLGDKPRVRPWCIRGNFNVILEPFKKCGGQPFVTAEGVDLMSFMEEAEVFDAGFLGPSFTWCSNRRGFTVGRDPRCIGAAREWLSLAGIVCQALGHEEGYPAVNKCSFGDIFEAVKGAESQMAHAELKAESDDSEGAHIELQRAQAEYRHALAIEEQFWSFELLQIIPPLILQEDNQALEDIPSMEEVKQAVYAMDGDSAVGPDGFTGKFFTFAWDIIAKDVYNAVVSFFCGAELPRFIISTSIVLIPKIPNPQDFSKFRPISLCNFINKVLSHLLSDRVAALLPKIISLQ</sequence>
<dbReference type="InterPro" id="IPR052343">
    <property type="entry name" value="Retrotransposon-Effector_Assoc"/>
</dbReference>
<dbReference type="PANTHER" id="PTHR46890:SF48">
    <property type="entry name" value="RNA-DIRECTED DNA POLYMERASE"/>
    <property type="match status" value="1"/>
</dbReference>
<organism evidence="2 3">
    <name type="scientific">Coffea arabica</name>
    <name type="common">Arabian coffee</name>
    <dbReference type="NCBI Taxonomy" id="13443"/>
    <lineage>
        <taxon>Eukaryota</taxon>
        <taxon>Viridiplantae</taxon>
        <taxon>Streptophyta</taxon>
        <taxon>Embryophyta</taxon>
        <taxon>Tracheophyta</taxon>
        <taxon>Spermatophyta</taxon>
        <taxon>Magnoliopsida</taxon>
        <taxon>eudicotyledons</taxon>
        <taxon>Gunneridae</taxon>
        <taxon>Pentapetalae</taxon>
        <taxon>asterids</taxon>
        <taxon>lamiids</taxon>
        <taxon>Gentianales</taxon>
        <taxon>Rubiaceae</taxon>
        <taxon>Ixoroideae</taxon>
        <taxon>Gardenieae complex</taxon>
        <taxon>Bertiereae - Coffeeae clade</taxon>
        <taxon>Coffeeae</taxon>
        <taxon>Coffea</taxon>
    </lineage>
</organism>